<dbReference type="Proteomes" id="UP000249633">
    <property type="component" value="Unassembled WGS sequence"/>
</dbReference>
<comment type="caution">
    <text evidence="2">The sequence shown here is derived from an EMBL/GenBank/DDBJ whole genome shotgun (WGS) entry which is preliminary data.</text>
</comment>
<proteinExistence type="predicted"/>
<sequence length="211" mass="22027">MSLLRTRTDLITLALVALLHLLLLLWLEFNPGSRESTRPQASRLRLIPLRLPPPPQVAAQDPAHPPPRRAAVPAMGLAARPEAPAEPAALPGELAGPAGSGLATTPAAAAPGPGGSAPLDLRLPVSMARKTEPTMAEQVARDPRSHTPRLSFSEKFAIALGTIECIYEELRPDGSIYRAPGRMVAKATSIVPATGKAATGRGGDTVGVCEK</sequence>
<dbReference type="EMBL" id="QFOD01000004">
    <property type="protein sequence ID" value="PZP34439.1"/>
    <property type="molecule type" value="Genomic_DNA"/>
</dbReference>
<reference evidence="2 3" key="1">
    <citation type="submission" date="2017-08" db="EMBL/GenBank/DDBJ databases">
        <title>Infants hospitalized years apart are colonized by the same room-sourced microbial strains.</title>
        <authorList>
            <person name="Brooks B."/>
            <person name="Olm M.R."/>
            <person name="Firek B.A."/>
            <person name="Baker R."/>
            <person name="Thomas B.C."/>
            <person name="Morowitz M.J."/>
            <person name="Banfield J.F."/>
        </authorList>
    </citation>
    <scope>NUCLEOTIDE SEQUENCE [LARGE SCALE GENOMIC DNA]</scope>
    <source>
        <strain evidence="2">S2_012_000_R2_81</strain>
    </source>
</reference>
<name>A0A2W5FXS6_9BURK</name>
<accession>A0A2W5FXS6</accession>
<protein>
    <submittedName>
        <fullName evidence="2">Uncharacterized protein</fullName>
    </submittedName>
</protein>
<evidence type="ECO:0000313" key="2">
    <source>
        <dbReference type="EMBL" id="PZP34439.1"/>
    </source>
</evidence>
<organism evidence="2 3">
    <name type="scientific">Roseateles depolymerans</name>
    <dbReference type="NCBI Taxonomy" id="76731"/>
    <lineage>
        <taxon>Bacteria</taxon>
        <taxon>Pseudomonadati</taxon>
        <taxon>Pseudomonadota</taxon>
        <taxon>Betaproteobacteria</taxon>
        <taxon>Burkholderiales</taxon>
        <taxon>Sphaerotilaceae</taxon>
        <taxon>Roseateles</taxon>
    </lineage>
</organism>
<dbReference type="AlphaFoldDB" id="A0A2W5FXS6"/>
<evidence type="ECO:0000313" key="3">
    <source>
        <dbReference type="Proteomes" id="UP000249633"/>
    </source>
</evidence>
<feature type="compositionally biased region" description="Low complexity" evidence="1">
    <location>
        <begin position="87"/>
        <end position="111"/>
    </location>
</feature>
<feature type="region of interest" description="Disordered" evidence="1">
    <location>
        <begin position="87"/>
        <end position="121"/>
    </location>
</feature>
<gene>
    <name evidence="2" type="ORF">DI603_05650</name>
</gene>
<evidence type="ECO:0000256" key="1">
    <source>
        <dbReference type="SAM" id="MobiDB-lite"/>
    </source>
</evidence>